<dbReference type="SMART" id="SM00666">
    <property type="entry name" value="PB1"/>
    <property type="match status" value="1"/>
</dbReference>
<dbReference type="Proteomes" id="UP000516437">
    <property type="component" value="Unassembled WGS sequence"/>
</dbReference>
<reference evidence="2 3" key="1">
    <citation type="journal article" date="2019" name="Plant Biotechnol. J.">
        <title>The red bayberry genome and genetic basis of sex determination.</title>
        <authorList>
            <person name="Jia H.M."/>
            <person name="Jia H.J."/>
            <person name="Cai Q.L."/>
            <person name="Wang Y."/>
            <person name="Zhao H.B."/>
            <person name="Yang W.F."/>
            <person name="Wang G.Y."/>
            <person name="Li Y.H."/>
            <person name="Zhan D.L."/>
            <person name="Shen Y.T."/>
            <person name="Niu Q.F."/>
            <person name="Chang L."/>
            <person name="Qiu J."/>
            <person name="Zhao L."/>
            <person name="Xie H.B."/>
            <person name="Fu W.Y."/>
            <person name="Jin J."/>
            <person name="Li X.W."/>
            <person name="Jiao Y."/>
            <person name="Zhou C.C."/>
            <person name="Tu T."/>
            <person name="Chai C.Y."/>
            <person name="Gao J.L."/>
            <person name="Fan L.J."/>
            <person name="van de Weg E."/>
            <person name="Wang J.Y."/>
            <person name="Gao Z.S."/>
        </authorList>
    </citation>
    <scope>NUCLEOTIDE SEQUENCE [LARGE SCALE GENOMIC DNA]</scope>
    <source>
        <tissue evidence="2">Leaves</tissue>
    </source>
</reference>
<sequence>MARGKLILICQSRGEFVKSEDGSMSYNGGEAHAVDINSETLFDDLKSKLAEMWNLEYNSLSIKYFLPGNRRTLITLSNDKDLKRMYDFHGSSITADVFVKGRAGFDCEAFKLHSRAGGLKLAETVPPVAGFTASTAAHHAVAAPAVAVYTTTAPITINADSSVVPATVAVAPAAPLSLPVETLADSIISVKATVPNPIGATVSSLSSGYIATHNPDAAYSSPAGFIAVATDALLTT</sequence>
<feature type="domain" description="PB1" evidence="1">
    <location>
        <begin position="19"/>
        <end position="102"/>
    </location>
</feature>
<dbReference type="InterPro" id="IPR000270">
    <property type="entry name" value="PB1_dom"/>
</dbReference>
<accession>A0A6A1UH02</accession>
<proteinExistence type="predicted"/>
<evidence type="ECO:0000259" key="1">
    <source>
        <dbReference type="SMART" id="SM00666"/>
    </source>
</evidence>
<gene>
    <name evidence="2" type="ORF">CJ030_MR0G020843</name>
</gene>
<name>A0A6A1UH02_9ROSI</name>
<evidence type="ECO:0000313" key="2">
    <source>
        <dbReference type="EMBL" id="KAB1199536.1"/>
    </source>
</evidence>
<dbReference type="AlphaFoldDB" id="A0A6A1UH02"/>
<dbReference type="OrthoDB" id="125347at2759"/>
<evidence type="ECO:0000313" key="3">
    <source>
        <dbReference type="Proteomes" id="UP000516437"/>
    </source>
</evidence>
<dbReference type="EMBL" id="RXIC02000454">
    <property type="protein sequence ID" value="KAB1199536.1"/>
    <property type="molecule type" value="Genomic_DNA"/>
</dbReference>
<dbReference type="Pfam" id="PF00564">
    <property type="entry name" value="PB1"/>
    <property type="match status" value="1"/>
</dbReference>
<protein>
    <recommendedName>
        <fullName evidence="1">PB1 domain-containing protein</fullName>
    </recommendedName>
</protein>
<dbReference type="SUPFAM" id="SSF54277">
    <property type="entry name" value="CAD &amp; PB1 domains"/>
    <property type="match status" value="1"/>
</dbReference>
<comment type="caution">
    <text evidence="2">The sequence shown here is derived from an EMBL/GenBank/DDBJ whole genome shotgun (WGS) entry which is preliminary data.</text>
</comment>
<keyword evidence="3" id="KW-1185">Reference proteome</keyword>
<organism evidence="2 3">
    <name type="scientific">Morella rubra</name>
    <name type="common">Chinese bayberry</name>
    <dbReference type="NCBI Taxonomy" id="262757"/>
    <lineage>
        <taxon>Eukaryota</taxon>
        <taxon>Viridiplantae</taxon>
        <taxon>Streptophyta</taxon>
        <taxon>Embryophyta</taxon>
        <taxon>Tracheophyta</taxon>
        <taxon>Spermatophyta</taxon>
        <taxon>Magnoliopsida</taxon>
        <taxon>eudicotyledons</taxon>
        <taxon>Gunneridae</taxon>
        <taxon>Pentapetalae</taxon>
        <taxon>rosids</taxon>
        <taxon>fabids</taxon>
        <taxon>Fagales</taxon>
        <taxon>Myricaceae</taxon>
        <taxon>Morella</taxon>
    </lineage>
</organism>